<dbReference type="GO" id="GO:0016787">
    <property type="term" value="F:hydrolase activity"/>
    <property type="evidence" value="ECO:0007669"/>
    <property type="project" value="UniProtKB-KW"/>
</dbReference>
<accession>A0A820KDD6</accession>
<dbReference type="PANTHER" id="PTHR43540:SF1">
    <property type="entry name" value="ISOCHORISMATASE HYDROLASE"/>
    <property type="match status" value="1"/>
</dbReference>
<dbReference type="Proteomes" id="UP000663868">
    <property type="component" value="Unassembled WGS sequence"/>
</dbReference>
<dbReference type="PANTHER" id="PTHR43540">
    <property type="entry name" value="PEROXYUREIDOACRYLATE/UREIDOACRYLATE AMIDOHYDROLASE-RELATED"/>
    <property type="match status" value="1"/>
</dbReference>
<organism evidence="4 5">
    <name type="scientific">Adineta steineri</name>
    <dbReference type="NCBI Taxonomy" id="433720"/>
    <lineage>
        <taxon>Eukaryota</taxon>
        <taxon>Metazoa</taxon>
        <taxon>Spiralia</taxon>
        <taxon>Gnathifera</taxon>
        <taxon>Rotifera</taxon>
        <taxon>Eurotatoria</taxon>
        <taxon>Bdelloidea</taxon>
        <taxon>Adinetida</taxon>
        <taxon>Adinetidae</taxon>
        <taxon>Adineta</taxon>
    </lineage>
</organism>
<dbReference type="Pfam" id="PF00857">
    <property type="entry name" value="Isochorismatase"/>
    <property type="match status" value="1"/>
</dbReference>
<evidence type="ECO:0000259" key="3">
    <source>
        <dbReference type="Pfam" id="PF00857"/>
    </source>
</evidence>
<dbReference type="SUPFAM" id="SSF52499">
    <property type="entry name" value="Isochorismatase-like hydrolases"/>
    <property type="match status" value="1"/>
</dbReference>
<comment type="similarity">
    <text evidence="1">Belongs to the isochorismatase family.</text>
</comment>
<evidence type="ECO:0000313" key="4">
    <source>
        <dbReference type="EMBL" id="CAF4335507.1"/>
    </source>
</evidence>
<dbReference type="InterPro" id="IPR050272">
    <property type="entry name" value="Isochorismatase-like_hydrls"/>
</dbReference>
<evidence type="ECO:0000256" key="1">
    <source>
        <dbReference type="ARBA" id="ARBA00006336"/>
    </source>
</evidence>
<dbReference type="Gene3D" id="3.40.50.850">
    <property type="entry name" value="Isochorismatase-like"/>
    <property type="match status" value="1"/>
</dbReference>
<gene>
    <name evidence="4" type="ORF">KXQ929_LOCUS47416</name>
</gene>
<dbReference type="EMBL" id="CAJOBB010017096">
    <property type="protein sequence ID" value="CAF4335507.1"/>
    <property type="molecule type" value="Genomic_DNA"/>
</dbReference>
<name>A0A820KDD6_9BILA</name>
<keyword evidence="2" id="KW-0378">Hydrolase</keyword>
<proteinExistence type="inferred from homology"/>
<feature type="non-terminal residue" evidence="4">
    <location>
        <position position="1"/>
    </location>
</feature>
<sequence length="167" mass="18579">CRNRCTTNMEENITMLLSSFRKAHLPIIHIKHDSSALTSAFHSSHAGNELEDHAKPLTTNNEPLLHKSVNSAFIGIDLEKRLREQGTLSLVIVGLTTNHCCETTTQMAGNLGFDVFFVRDAIATFDRHFEGETIKANEVHFNTLASLNEEFATIVTTKQILESIATI</sequence>
<protein>
    <recommendedName>
        <fullName evidence="3">Isochorismatase-like domain-containing protein</fullName>
    </recommendedName>
</protein>
<feature type="domain" description="Isochorismatase-like" evidence="3">
    <location>
        <begin position="7"/>
        <end position="158"/>
    </location>
</feature>
<comment type="caution">
    <text evidence="4">The sequence shown here is derived from an EMBL/GenBank/DDBJ whole genome shotgun (WGS) entry which is preliminary data.</text>
</comment>
<reference evidence="4" key="1">
    <citation type="submission" date="2021-02" db="EMBL/GenBank/DDBJ databases">
        <authorList>
            <person name="Nowell W R."/>
        </authorList>
    </citation>
    <scope>NUCLEOTIDE SEQUENCE</scope>
</reference>
<evidence type="ECO:0000313" key="5">
    <source>
        <dbReference type="Proteomes" id="UP000663868"/>
    </source>
</evidence>
<evidence type="ECO:0000256" key="2">
    <source>
        <dbReference type="ARBA" id="ARBA00022801"/>
    </source>
</evidence>
<dbReference type="InterPro" id="IPR036380">
    <property type="entry name" value="Isochorismatase-like_sf"/>
</dbReference>
<dbReference type="InterPro" id="IPR000868">
    <property type="entry name" value="Isochorismatase-like_dom"/>
</dbReference>
<dbReference type="AlphaFoldDB" id="A0A820KDD6"/>